<protein>
    <submittedName>
        <fullName evidence="2">Uncharacterized protein</fullName>
    </submittedName>
</protein>
<feature type="transmembrane region" description="Helical" evidence="1">
    <location>
        <begin position="6"/>
        <end position="25"/>
    </location>
</feature>
<gene>
    <name evidence="2" type="ORF">QR680_016474</name>
</gene>
<keyword evidence="3" id="KW-1185">Reference proteome</keyword>
<sequence length="286" mass="32156">MWSGVAVLEYFFSISLWLVTFALMTETFHRHSPRHLFKNSPHLFSVLVAIIFMGVFAIPMLAQWLLVILGKYPHFEENAKVIVLSSLLFVSVQCCYDLATLLLFIERILILLLPLHSSKICNRILSVITVAASIVCVVCLFSAHFKWSGEYENFLPAGCYGFMCCSASTSGAYNYSALIRTTLSFTIILAGSLFAFLLGRDSRFQSLTNQKANKLSTYIFVTRVFVELAPYLVEIVVTITTRRSVAFYIGPFGSVGCAVESFCCTAMYFYVFKPKTMVSPRPYLAK</sequence>
<dbReference type="EMBL" id="JAUCMV010000004">
    <property type="protein sequence ID" value="KAK0402686.1"/>
    <property type="molecule type" value="Genomic_DNA"/>
</dbReference>
<evidence type="ECO:0000256" key="1">
    <source>
        <dbReference type="SAM" id="Phobius"/>
    </source>
</evidence>
<keyword evidence="1" id="KW-0472">Membrane</keyword>
<dbReference type="AlphaFoldDB" id="A0AA39HCF9"/>
<accession>A0AA39HCF9</accession>
<feature type="transmembrane region" description="Helical" evidence="1">
    <location>
        <begin position="245"/>
        <end position="271"/>
    </location>
</feature>
<evidence type="ECO:0000313" key="2">
    <source>
        <dbReference type="EMBL" id="KAK0402686.1"/>
    </source>
</evidence>
<reference evidence="2" key="1">
    <citation type="submission" date="2023-06" db="EMBL/GenBank/DDBJ databases">
        <title>Genomic analysis of the entomopathogenic nematode Steinernema hermaphroditum.</title>
        <authorList>
            <person name="Schwarz E.M."/>
            <person name="Heppert J.K."/>
            <person name="Baniya A."/>
            <person name="Schwartz H.T."/>
            <person name="Tan C.-H."/>
            <person name="Antoshechkin I."/>
            <person name="Sternberg P.W."/>
            <person name="Goodrich-Blair H."/>
            <person name="Dillman A.R."/>
        </authorList>
    </citation>
    <scope>NUCLEOTIDE SEQUENCE</scope>
    <source>
        <strain evidence="2">PS9179</strain>
        <tissue evidence="2">Whole animal</tissue>
    </source>
</reference>
<organism evidence="2 3">
    <name type="scientific">Steinernema hermaphroditum</name>
    <dbReference type="NCBI Taxonomy" id="289476"/>
    <lineage>
        <taxon>Eukaryota</taxon>
        <taxon>Metazoa</taxon>
        <taxon>Ecdysozoa</taxon>
        <taxon>Nematoda</taxon>
        <taxon>Chromadorea</taxon>
        <taxon>Rhabditida</taxon>
        <taxon>Tylenchina</taxon>
        <taxon>Panagrolaimomorpha</taxon>
        <taxon>Strongyloidoidea</taxon>
        <taxon>Steinernematidae</taxon>
        <taxon>Steinernema</taxon>
    </lineage>
</organism>
<feature type="transmembrane region" description="Helical" evidence="1">
    <location>
        <begin position="218"/>
        <end position="239"/>
    </location>
</feature>
<feature type="transmembrane region" description="Helical" evidence="1">
    <location>
        <begin position="124"/>
        <end position="145"/>
    </location>
</feature>
<keyword evidence="1" id="KW-0812">Transmembrane</keyword>
<evidence type="ECO:0000313" key="3">
    <source>
        <dbReference type="Proteomes" id="UP001175271"/>
    </source>
</evidence>
<name>A0AA39HCF9_9BILA</name>
<feature type="transmembrane region" description="Helical" evidence="1">
    <location>
        <begin position="46"/>
        <end position="69"/>
    </location>
</feature>
<feature type="transmembrane region" description="Helical" evidence="1">
    <location>
        <begin position="81"/>
        <end position="104"/>
    </location>
</feature>
<comment type="caution">
    <text evidence="2">The sequence shown here is derived from an EMBL/GenBank/DDBJ whole genome shotgun (WGS) entry which is preliminary data.</text>
</comment>
<feature type="transmembrane region" description="Helical" evidence="1">
    <location>
        <begin position="177"/>
        <end position="198"/>
    </location>
</feature>
<proteinExistence type="predicted"/>
<dbReference type="Proteomes" id="UP001175271">
    <property type="component" value="Unassembled WGS sequence"/>
</dbReference>
<keyword evidence="1" id="KW-1133">Transmembrane helix</keyword>